<organism evidence="1 2">
    <name type="scientific">Curvularia clavata</name>
    <dbReference type="NCBI Taxonomy" id="95742"/>
    <lineage>
        <taxon>Eukaryota</taxon>
        <taxon>Fungi</taxon>
        <taxon>Dikarya</taxon>
        <taxon>Ascomycota</taxon>
        <taxon>Pezizomycotina</taxon>
        <taxon>Dothideomycetes</taxon>
        <taxon>Pleosporomycetidae</taxon>
        <taxon>Pleosporales</taxon>
        <taxon>Pleosporineae</taxon>
        <taxon>Pleosporaceae</taxon>
        <taxon>Curvularia</taxon>
    </lineage>
</organism>
<dbReference type="AlphaFoldDB" id="A0A9Q8Z4C1"/>
<dbReference type="EMBL" id="CP089275">
    <property type="protein sequence ID" value="USP75450.1"/>
    <property type="molecule type" value="Genomic_DNA"/>
</dbReference>
<gene>
    <name evidence="1" type="ORF">yc1106_02724</name>
</gene>
<sequence>MTRQDIAELRSTTLLSHTIAKEQKTATTMGELTRARALKRKIENNISVLVPPAKPTWTHPDPKDDEETSAILSLRQDKNLKWSEITHILNQKRLDAGEQPANLDPSAIYSRFLQHTTRMPQPVREIGFDARDCVHLRHPEQCVDGASGDISVSKTGRNRIKDYGSARELKANMRQMIGAEAQSELESVEKTEKLVEAVAKVERNFWRLVADEMERMTTRLYEPEELARRYHEI</sequence>
<proteinExistence type="predicted"/>
<keyword evidence="2" id="KW-1185">Reference proteome</keyword>
<reference evidence="1" key="1">
    <citation type="submission" date="2021-12" db="EMBL/GenBank/DDBJ databases">
        <title>Curvularia clavata genome.</title>
        <authorList>
            <person name="Cao Y."/>
        </authorList>
    </citation>
    <scope>NUCLEOTIDE SEQUENCE</scope>
    <source>
        <strain evidence="1">Yc1106</strain>
    </source>
</reference>
<dbReference type="VEuPathDB" id="FungiDB:yc1106_02724"/>
<protein>
    <submittedName>
        <fullName evidence="1">Uncharacterized protein</fullName>
    </submittedName>
</protein>
<evidence type="ECO:0000313" key="2">
    <source>
        <dbReference type="Proteomes" id="UP001056012"/>
    </source>
</evidence>
<name>A0A9Q8Z4C1_CURCL</name>
<dbReference type="OrthoDB" id="3438274at2759"/>
<accession>A0A9Q8Z4C1</accession>
<evidence type="ECO:0000313" key="1">
    <source>
        <dbReference type="EMBL" id="USP75450.1"/>
    </source>
</evidence>
<dbReference type="Proteomes" id="UP001056012">
    <property type="component" value="Chromosome 2"/>
</dbReference>